<protein>
    <submittedName>
        <fullName evidence="1">Uncharacterized protein</fullName>
    </submittedName>
</protein>
<evidence type="ECO:0000313" key="1">
    <source>
        <dbReference type="EMBL" id="UWZ39980.1"/>
    </source>
</evidence>
<name>A0ABY5ZCZ8_9ACTN</name>
<dbReference type="EMBL" id="CP073721">
    <property type="protein sequence ID" value="UWZ39980.1"/>
    <property type="molecule type" value="Genomic_DNA"/>
</dbReference>
<gene>
    <name evidence="1" type="ORF">Drose_18295</name>
</gene>
<dbReference type="Proteomes" id="UP001058271">
    <property type="component" value="Chromosome"/>
</dbReference>
<sequence length="73" mass="8199">MDVNHVANGVNHSWGSEQSKIDMHNNKIGADYGAMLAKHPTHFSYTETVHLVKGWVLDDGCRGACFYNYGVFR</sequence>
<proteinExistence type="predicted"/>
<reference evidence="1" key="1">
    <citation type="submission" date="2021-04" db="EMBL/GenBank/DDBJ databases">
        <title>Biosynthetic gene clusters of Dactylosporangioum roseum.</title>
        <authorList>
            <person name="Hartkoorn R.C."/>
            <person name="Beaudoing E."/>
            <person name="Hot D."/>
            <person name="Moureu S."/>
        </authorList>
    </citation>
    <scope>NUCLEOTIDE SEQUENCE</scope>
    <source>
        <strain evidence="1">NRRL B-16295</strain>
    </source>
</reference>
<keyword evidence="2" id="KW-1185">Reference proteome</keyword>
<organism evidence="1 2">
    <name type="scientific">Dactylosporangium roseum</name>
    <dbReference type="NCBI Taxonomy" id="47989"/>
    <lineage>
        <taxon>Bacteria</taxon>
        <taxon>Bacillati</taxon>
        <taxon>Actinomycetota</taxon>
        <taxon>Actinomycetes</taxon>
        <taxon>Micromonosporales</taxon>
        <taxon>Micromonosporaceae</taxon>
        <taxon>Dactylosporangium</taxon>
    </lineage>
</organism>
<evidence type="ECO:0000313" key="2">
    <source>
        <dbReference type="Proteomes" id="UP001058271"/>
    </source>
</evidence>
<dbReference type="RefSeq" id="WP_260729417.1">
    <property type="nucleotide sequence ID" value="NZ_BAAABS010000090.1"/>
</dbReference>
<accession>A0ABY5ZCZ8</accession>